<feature type="coiled-coil region" evidence="2">
    <location>
        <begin position="208"/>
        <end position="239"/>
    </location>
</feature>
<evidence type="ECO:0000313" key="6">
    <source>
        <dbReference type="EMBL" id="SPR00746.1"/>
    </source>
</evidence>
<dbReference type="PANTHER" id="PTHR18870:SF9">
    <property type="entry name" value="PROTEIN TAG-278-RELATED"/>
    <property type="match status" value="1"/>
</dbReference>
<evidence type="ECO:0000256" key="1">
    <source>
        <dbReference type="ARBA" id="ARBA00023054"/>
    </source>
</evidence>
<reference evidence="5 7" key="1">
    <citation type="submission" date="2015-02" db="EMBL/GenBank/DDBJ databases">
        <authorList>
            <person name="Chooi Y.-H."/>
        </authorList>
    </citation>
    <scope>NUCLEOTIDE SEQUENCE [LARGE SCALE GENOMIC DNA]</scope>
    <source>
        <strain evidence="5">E3</strain>
    </source>
</reference>
<dbReference type="PANTHER" id="PTHR18870">
    <property type="entry name" value="PROTEIN TAG-278-RELATED"/>
    <property type="match status" value="1"/>
</dbReference>
<feature type="coiled-coil region" evidence="2">
    <location>
        <begin position="614"/>
        <end position="648"/>
    </location>
</feature>
<protein>
    <recommendedName>
        <fullName evidence="4">Protein FAM184A/B N-terminal domain-containing protein</fullName>
    </recommendedName>
</protein>
<evidence type="ECO:0000313" key="7">
    <source>
        <dbReference type="Proteomes" id="UP000039324"/>
    </source>
</evidence>
<dbReference type="EMBL" id="OVEO01000015">
    <property type="protein sequence ID" value="SPR00746.1"/>
    <property type="molecule type" value="Genomic_DNA"/>
</dbReference>
<evidence type="ECO:0000256" key="3">
    <source>
        <dbReference type="SAM" id="MobiDB-lite"/>
    </source>
</evidence>
<dbReference type="InterPro" id="IPR039478">
    <property type="entry name" value="FAM184A/B_N"/>
</dbReference>
<evidence type="ECO:0000259" key="4">
    <source>
        <dbReference type="Pfam" id="PF15665"/>
    </source>
</evidence>
<dbReference type="Proteomes" id="UP000039324">
    <property type="component" value="Unassembled WGS sequence"/>
</dbReference>
<evidence type="ECO:0000313" key="8">
    <source>
        <dbReference type="Proteomes" id="UP000290189"/>
    </source>
</evidence>
<feature type="domain" description="Protein FAM184A/B N-terminal" evidence="4">
    <location>
        <begin position="38"/>
        <end position="239"/>
    </location>
</feature>
<feature type="coiled-coil region" evidence="2">
    <location>
        <begin position="146"/>
        <end position="173"/>
    </location>
</feature>
<evidence type="ECO:0000313" key="5">
    <source>
        <dbReference type="EMBL" id="CEO98615.1"/>
    </source>
</evidence>
<organism evidence="5 7">
    <name type="scientific">Plasmodiophora brassicae</name>
    <name type="common">Clubroot disease agent</name>
    <dbReference type="NCBI Taxonomy" id="37360"/>
    <lineage>
        <taxon>Eukaryota</taxon>
        <taxon>Sar</taxon>
        <taxon>Rhizaria</taxon>
        <taxon>Endomyxa</taxon>
        <taxon>Phytomyxea</taxon>
        <taxon>Plasmodiophorida</taxon>
        <taxon>Plasmodiophoridae</taxon>
        <taxon>Plasmodiophora</taxon>
    </lineage>
</organism>
<dbReference type="Pfam" id="PF15665">
    <property type="entry name" value="FAM184"/>
    <property type="match status" value="1"/>
</dbReference>
<dbReference type="STRING" id="37360.A0A0G4ITQ8"/>
<dbReference type="EMBL" id="CDSF01000086">
    <property type="protein sequence ID" value="CEO98615.1"/>
    <property type="molecule type" value="Genomic_DNA"/>
</dbReference>
<keyword evidence="1 2" id="KW-0175">Coiled coil</keyword>
<feature type="coiled-coil region" evidence="2">
    <location>
        <begin position="875"/>
        <end position="956"/>
    </location>
</feature>
<accession>A0A0G4ITQ8</accession>
<sequence>MLKTGRAPLPGAAALDGGGDSNDLHLKMSKKIAQLTKVIYHLNTKNEDHMSEVKGLQQSYETEIDQILKDAYAKMTKFQDQVQRQFDRTAFEKKLAEVEHVRAQENAAMKAALADTLAKAKERETAIQNDAVAKIESIKNGVRKAKKDFALRVKELEKAVQKVERHSEAKIAEVRDKCKVEVESVVTSSNENYNAMLAERCRAEDQLRACLAKERARALDELRQENERVLRAAEADRAAQLADKDAQISGLRSQLAAYKAMMTADLSKANDEMRQLAASFDGERAEHRRALTERSKTISDLEAKVAVLQDDCAKRDATVLETRERLATRDREYEIVLGQLADERISSSKALEAASSARTATERELRRQLEAVQTELADRVDDLRKANENVAGLQRDLSARSQEIDQLAQQLDAVKRQLMAAVATTTALEKERDELQAGLARERADWQWARHQMQDELRRSEEEWAANLARQCESIKQRAGDDLRAQQSAMEARQRQLDDAVNAERAKADAMKADMERDLQERVAEWSTAKETLEREVTMLRNVVQERDRRLVDKSDRRVAAERQWQARLVDEEQRGKRALAEAVESERAKARSAFSAAQDRWETDRLDLIQHLSQNANTTLDAAKRSIDELEQELAMSRRELDAMQNDLGQERALRAQAEGDARDVAERYRAAQSALDSSVQDREERLRKMADAHEAALHEAARANNAIVLETVAERDRVVLELKAAHDMAVRRLLAEHASALEMERERAQQALQDAIVKERQASQLEMAAQLGRQRGELERAMQDMGRLHEERLRLAAKQASSETKAALEKCKVDFEMQLDEERARHRAELSKADGAHRREMDGLRAEIGRRDERMEEIILSSKSKVDEVSAMLEAKKIELGRARTNIEQLQHQVQDLEDRGRDAAFRSAASIERLEREHRQALQARQAEFDHEKEQLEGELYNVRRRIDAIETRFRNRESRREDVERIQELEKLSAHQQEVVDQVMSDMKLFKLELANREKNYNERFGANPRVGVMQVVKTNKQRGGGARPNARPDLPPLAPGATVTDRRGSR</sequence>
<evidence type="ECO:0000256" key="2">
    <source>
        <dbReference type="SAM" id="Coils"/>
    </source>
</evidence>
<dbReference type="Proteomes" id="UP000290189">
    <property type="component" value="Unassembled WGS sequence"/>
</dbReference>
<geneLocation type="mitochondrion" evidence="6"/>
<proteinExistence type="predicted"/>
<dbReference type="OrthoDB" id="75801at2759"/>
<dbReference type="OMA" id="MWGAERR"/>
<name>A0A0G4ITQ8_PLABS</name>
<keyword evidence="6" id="KW-0496">Mitochondrion</keyword>
<feature type="region of interest" description="Disordered" evidence="3">
    <location>
        <begin position="1"/>
        <end position="20"/>
    </location>
</feature>
<feature type="coiled-coil region" evidence="2">
    <location>
        <begin position="366"/>
        <end position="424"/>
    </location>
</feature>
<gene>
    <name evidence="5" type="ORF">PBRA_006729</name>
    <name evidence="6" type="ORF">PLBR_LOCUS7961</name>
</gene>
<dbReference type="AlphaFoldDB" id="A0A0G4ITQ8"/>
<reference evidence="6 8" key="2">
    <citation type="submission" date="2018-03" db="EMBL/GenBank/DDBJ databases">
        <authorList>
            <person name="Fogelqvist J."/>
        </authorList>
    </citation>
    <scope>NUCLEOTIDE SEQUENCE [LARGE SCALE GENOMIC DNA]</scope>
</reference>
<keyword evidence="7" id="KW-1185">Reference proteome</keyword>
<feature type="region of interest" description="Disordered" evidence="3">
    <location>
        <begin position="1023"/>
        <end position="1055"/>
    </location>
</feature>